<dbReference type="SMART" id="SM00086">
    <property type="entry name" value="PAC"/>
    <property type="match status" value="1"/>
</dbReference>
<reference evidence="10 11" key="1">
    <citation type="journal article" date="2019" name="Int. J. Syst. Evol. Microbiol.">
        <title>The Global Catalogue of Microorganisms (GCM) 10K type strain sequencing project: providing services to taxonomists for standard genome sequencing and annotation.</title>
        <authorList>
            <consortium name="The Broad Institute Genomics Platform"/>
            <consortium name="The Broad Institute Genome Sequencing Center for Infectious Disease"/>
            <person name="Wu L."/>
            <person name="Ma J."/>
        </authorList>
    </citation>
    <scope>NUCLEOTIDE SEQUENCE [LARGE SCALE GENOMIC DNA]</scope>
    <source>
        <strain evidence="10 11">GX26</strain>
    </source>
</reference>
<dbReference type="Proteomes" id="UP001596395">
    <property type="component" value="Unassembled WGS sequence"/>
</dbReference>
<dbReference type="InterPro" id="IPR001610">
    <property type="entry name" value="PAC"/>
</dbReference>
<evidence type="ECO:0000259" key="8">
    <source>
        <dbReference type="PROSITE" id="PS50112"/>
    </source>
</evidence>
<dbReference type="CDD" id="cd00075">
    <property type="entry name" value="HATPase"/>
    <property type="match status" value="1"/>
</dbReference>
<dbReference type="InterPro" id="IPR029016">
    <property type="entry name" value="GAF-like_dom_sf"/>
</dbReference>
<dbReference type="InterPro" id="IPR004358">
    <property type="entry name" value="Sig_transdc_His_kin-like_C"/>
</dbReference>
<dbReference type="Pfam" id="PF01590">
    <property type="entry name" value="GAF"/>
    <property type="match status" value="1"/>
</dbReference>
<dbReference type="SUPFAM" id="SSF47384">
    <property type="entry name" value="Homodimeric domain of signal transducing histidine kinase"/>
    <property type="match status" value="1"/>
</dbReference>
<sequence length="621" mass="67907">MVDHAIETGTPTVLVADADLETALAGAPIENSTFTLDVRRVHPSTLLEDVDAGTADCLVLTPTAPCDPTDVAPDFPVVYYDTADGRDPGRVRDLATTDGVDYVPASADHEHALLRARVTDRIAAERVREDRDIRAAAMDQAGVGITVADADDPDESLVYVNRGFETITGYAAADALGRNCRFLQGDDTDPEGVAALRAAIDEDYSETVELRNYRVDGTRFWNRVTVAPVYDDGDVTHYVGIQDDVTEQVAAQRARRRMVELTSNPEMDFEAKVEALLELGCERFDVDVGFLSAIDDEFEVVAADSAHPGLQPGATEPMSTTYCRRTIAAEETLAVADAADEWRDDPAYERWNLACYVGTKVEVDGELYGTLCFADTEHAREFTDAEKTFVELLGTWVRYELERHERERRLERENERLSEFASVVSHDLRNPLGVAQGHLEVLAAGDADDATVDEIATSLDRMAALIEDVLTLARDGEVVDDPEPASLPATATEAWRVVDAPDAELDVDRDAPHVLADPERLRTVFENLFRNAIEHGDATRLRVGVDTASALLFVDDDGTGIPDSERDDVFEHGFTTNDEGTGFGLAIVREIADAHGWTVSLGESEFGGARFAFHGVDVVEE</sequence>
<evidence type="ECO:0000256" key="6">
    <source>
        <dbReference type="ARBA" id="ARBA00023012"/>
    </source>
</evidence>
<dbReference type="InterPro" id="IPR000014">
    <property type="entry name" value="PAS"/>
</dbReference>
<dbReference type="InterPro" id="IPR003594">
    <property type="entry name" value="HATPase_dom"/>
</dbReference>
<keyword evidence="10" id="KW-0547">Nucleotide-binding</keyword>
<keyword evidence="6" id="KW-0902">Two-component regulatory system</keyword>
<organism evidence="10 11">
    <name type="scientific">Halorubellus litoreus</name>
    <dbReference type="NCBI Taxonomy" id="755308"/>
    <lineage>
        <taxon>Archaea</taxon>
        <taxon>Methanobacteriati</taxon>
        <taxon>Methanobacteriota</taxon>
        <taxon>Stenosarchaea group</taxon>
        <taxon>Halobacteria</taxon>
        <taxon>Halobacteriales</taxon>
        <taxon>Halorubellaceae</taxon>
        <taxon>Halorubellus</taxon>
    </lineage>
</organism>
<dbReference type="Gene3D" id="3.30.450.20">
    <property type="entry name" value="PAS domain"/>
    <property type="match status" value="1"/>
</dbReference>
<evidence type="ECO:0000259" key="7">
    <source>
        <dbReference type="PROSITE" id="PS50109"/>
    </source>
</evidence>
<dbReference type="SUPFAM" id="SSF55781">
    <property type="entry name" value="GAF domain-like"/>
    <property type="match status" value="1"/>
</dbReference>
<dbReference type="RefSeq" id="WP_336348779.1">
    <property type="nucleotide sequence ID" value="NZ_JAZAQL010000001.1"/>
</dbReference>
<evidence type="ECO:0000256" key="3">
    <source>
        <dbReference type="ARBA" id="ARBA00022553"/>
    </source>
</evidence>
<dbReference type="Gene3D" id="3.30.450.40">
    <property type="match status" value="1"/>
</dbReference>
<comment type="caution">
    <text evidence="10">The sequence shown here is derived from an EMBL/GenBank/DDBJ whole genome shotgun (WGS) entry which is preliminary data.</text>
</comment>
<dbReference type="AlphaFoldDB" id="A0ABD5V879"/>
<dbReference type="PRINTS" id="PR00344">
    <property type="entry name" value="BCTRLSENSOR"/>
</dbReference>
<evidence type="ECO:0000256" key="1">
    <source>
        <dbReference type="ARBA" id="ARBA00000085"/>
    </source>
</evidence>
<dbReference type="SMART" id="SM00388">
    <property type="entry name" value="HisKA"/>
    <property type="match status" value="1"/>
</dbReference>
<name>A0ABD5V879_9EURY</name>
<dbReference type="SUPFAM" id="SSF55785">
    <property type="entry name" value="PYP-like sensor domain (PAS domain)"/>
    <property type="match status" value="1"/>
</dbReference>
<dbReference type="PROSITE" id="PS50109">
    <property type="entry name" value="HIS_KIN"/>
    <property type="match status" value="1"/>
</dbReference>
<evidence type="ECO:0000313" key="10">
    <source>
        <dbReference type="EMBL" id="MFC6951764.1"/>
    </source>
</evidence>
<gene>
    <name evidence="10" type="ORF">ACFQGB_02705</name>
</gene>
<dbReference type="PROSITE" id="PS50113">
    <property type="entry name" value="PAC"/>
    <property type="match status" value="1"/>
</dbReference>
<dbReference type="Pfam" id="PF02518">
    <property type="entry name" value="HATPase_c"/>
    <property type="match status" value="1"/>
</dbReference>
<accession>A0ABD5V879</accession>
<dbReference type="SMART" id="SM00387">
    <property type="entry name" value="HATPase_c"/>
    <property type="match status" value="1"/>
</dbReference>
<comment type="catalytic activity">
    <reaction evidence="1">
        <text>ATP + protein L-histidine = ADP + protein N-phospho-L-histidine.</text>
        <dbReference type="EC" id="2.7.13.3"/>
    </reaction>
</comment>
<dbReference type="InterPro" id="IPR050736">
    <property type="entry name" value="Sensor_HK_Regulatory"/>
</dbReference>
<dbReference type="InterPro" id="IPR035965">
    <property type="entry name" value="PAS-like_dom_sf"/>
</dbReference>
<proteinExistence type="predicted"/>
<dbReference type="CDD" id="cd00082">
    <property type="entry name" value="HisKA"/>
    <property type="match status" value="1"/>
</dbReference>
<keyword evidence="3" id="KW-0597">Phosphoprotein</keyword>
<protein>
    <recommendedName>
        <fullName evidence="2">histidine kinase</fullName>
        <ecNumber evidence="2">2.7.13.3</ecNumber>
    </recommendedName>
</protein>
<evidence type="ECO:0000259" key="9">
    <source>
        <dbReference type="PROSITE" id="PS50113"/>
    </source>
</evidence>
<keyword evidence="10" id="KW-0067">ATP-binding</keyword>
<evidence type="ECO:0000256" key="2">
    <source>
        <dbReference type="ARBA" id="ARBA00012438"/>
    </source>
</evidence>
<dbReference type="GO" id="GO:0000160">
    <property type="term" value="P:phosphorelay signal transduction system"/>
    <property type="evidence" value="ECO:0007669"/>
    <property type="project" value="UniProtKB-KW"/>
</dbReference>
<dbReference type="CDD" id="cd00130">
    <property type="entry name" value="PAS"/>
    <property type="match status" value="1"/>
</dbReference>
<dbReference type="InterPro" id="IPR036890">
    <property type="entry name" value="HATPase_C_sf"/>
</dbReference>
<feature type="domain" description="PAC" evidence="9">
    <location>
        <begin position="206"/>
        <end position="257"/>
    </location>
</feature>
<evidence type="ECO:0000313" key="11">
    <source>
        <dbReference type="Proteomes" id="UP001596395"/>
    </source>
</evidence>
<evidence type="ECO:0000256" key="4">
    <source>
        <dbReference type="ARBA" id="ARBA00022679"/>
    </source>
</evidence>
<keyword evidence="4" id="KW-0808">Transferase</keyword>
<feature type="domain" description="Histidine kinase" evidence="7">
    <location>
        <begin position="423"/>
        <end position="613"/>
    </location>
</feature>
<dbReference type="GO" id="GO:0004673">
    <property type="term" value="F:protein histidine kinase activity"/>
    <property type="evidence" value="ECO:0007669"/>
    <property type="project" value="UniProtKB-EC"/>
</dbReference>
<evidence type="ECO:0000256" key="5">
    <source>
        <dbReference type="ARBA" id="ARBA00022777"/>
    </source>
</evidence>
<dbReference type="SUPFAM" id="SSF55874">
    <property type="entry name" value="ATPase domain of HSP90 chaperone/DNA topoisomerase II/histidine kinase"/>
    <property type="match status" value="1"/>
</dbReference>
<dbReference type="InterPro" id="IPR000700">
    <property type="entry name" value="PAS-assoc_C"/>
</dbReference>
<dbReference type="Gene3D" id="1.10.287.130">
    <property type="match status" value="1"/>
</dbReference>
<dbReference type="PROSITE" id="PS50112">
    <property type="entry name" value="PAS"/>
    <property type="match status" value="1"/>
</dbReference>
<dbReference type="InterPro" id="IPR003018">
    <property type="entry name" value="GAF"/>
</dbReference>
<dbReference type="InterPro" id="IPR003661">
    <property type="entry name" value="HisK_dim/P_dom"/>
</dbReference>
<keyword evidence="5" id="KW-0418">Kinase</keyword>
<dbReference type="EMBL" id="JBHSXN010000001">
    <property type="protein sequence ID" value="MFC6951764.1"/>
    <property type="molecule type" value="Genomic_DNA"/>
</dbReference>
<dbReference type="SMART" id="SM00065">
    <property type="entry name" value="GAF"/>
    <property type="match status" value="1"/>
</dbReference>
<dbReference type="Pfam" id="PF00512">
    <property type="entry name" value="HisKA"/>
    <property type="match status" value="1"/>
</dbReference>
<dbReference type="InterPro" id="IPR036097">
    <property type="entry name" value="HisK_dim/P_sf"/>
</dbReference>
<keyword evidence="11" id="KW-1185">Reference proteome</keyword>
<dbReference type="GO" id="GO:0005524">
    <property type="term" value="F:ATP binding"/>
    <property type="evidence" value="ECO:0007669"/>
    <property type="project" value="UniProtKB-KW"/>
</dbReference>
<dbReference type="PANTHER" id="PTHR43711">
    <property type="entry name" value="TWO-COMPONENT HISTIDINE KINASE"/>
    <property type="match status" value="1"/>
</dbReference>
<dbReference type="Gene3D" id="3.30.565.10">
    <property type="entry name" value="Histidine kinase-like ATPase, C-terminal domain"/>
    <property type="match status" value="1"/>
</dbReference>
<dbReference type="PANTHER" id="PTHR43711:SF1">
    <property type="entry name" value="HISTIDINE KINASE 1"/>
    <property type="match status" value="1"/>
</dbReference>
<dbReference type="EC" id="2.7.13.3" evidence="2"/>
<feature type="domain" description="PAS" evidence="8">
    <location>
        <begin position="130"/>
        <end position="207"/>
    </location>
</feature>
<dbReference type="Pfam" id="PF13426">
    <property type="entry name" value="PAS_9"/>
    <property type="match status" value="1"/>
</dbReference>
<dbReference type="InterPro" id="IPR005467">
    <property type="entry name" value="His_kinase_dom"/>
</dbReference>
<dbReference type="NCBIfam" id="TIGR00229">
    <property type="entry name" value="sensory_box"/>
    <property type="match status" value="1"/>
</dbReference>